<dbReference type="RefSeq" id="WP_160335335.1">
    <property type="nucleotide sequence ID" value="NZ_CALPCR010000017.1"/>
</dbReference>
<evidence type="ECO:0000313" key="1">
    <source>
        <dbReference type="EMBL" id="MVX56906.1"/>
    </source>
</evidence>
<evidence type="ECO:0000313" key="2">
    <source>
        <dbReference type="Proteomes" id="UP000472580"/>
    </source>
</evidence>
<comment type="caution">
    <text evidence="1">The sequence shown here is derived from an EMBL/GenBank/DDBJ whole genome shotgun (WGS) entry which is preliminary data.</text>
</comment>
<dbReference type="Proteomes" id="UP000472580">
    <property type="component" value="Unassembled WGS sequence"/>
</dbReference>
<dbReference type="Gene3D" id="2.40.30.160">
    <property type="match status" value="1"/>
</dbReference>
<name>A0A6L6YGZ0_9BURK</name>
<dbReference type="GO" id="GO:0016226">
    <property type="term" value="P:iron-sulfur cluster assembly"/>
    <property type="evidence" value="ECO:0007669"/>
    <property type="project" value="TreeGrafter"/>
</dbReference>
<dbReference type="EMBL" id="WSRP01000017">
    <property type="protein sequence ID" value="MVX56906.1"/>
    <property type="molecule type" value="Genomic_DNA"/>
</dbReference>
<dbReference type="PANTHER" id="PTHR22602">
    <property type="entry name" value="TRANSFERASE CAF17, MITOCHONDRIAL-RELATED"/>
    <property type="match status" value="1"/>
</dbReference>
<proteinExistence type="predicted"/>
<dbReference type="SUPFAM" id="SSF103025">
    <property type="entry name" value="Folate-binding domain"/>
    <property type="match status" value="1"/>
</dbReference>
<gene>
    <name evidence="1" type="ORF">E5987_06750</name>
</gene>
<organism evidence="1 2">
    <name type="scientific">Parasutterella muris</name>
    <dbReference type="NCBI Taxonomy" id="2565572"/>
    <lineage>
        <taxon>Bacteria</taxon>
        <taxon>Pseudomonadati</taxon>
        <taxon>Pseudomonadota</taxon>
        <taxon>Betaproteobacteria</taxon>
        <taxon>Burkholderiales</taxon>
        <taxon>Sutterellaceae</taxon>
        <taxon>Parasutterella</taxon>
    </lineage>
</organism>
<dbReference type="InterPro" id="IPR017703">
    <property type="entry name" value="YgfZ/GCV_T_CS"/>
</dbReference>
<sequence>MSMFELSSWTFSQEEQFSFVTITGEDAETFLQGMLTQDVKKLPENRAAWAAACNHQGRVAASSLIFRIPNGFGMLLPLSIAQAEVDRLNKFVLRSKVELSLRPDAITYFCSPDAKAVDIPCPALPRNPMDVYVGQSVITVRLPSNDAQGMHGKFIAIGQIPDNMMGSYNAKNRLARSLMEEGIALIEKPESLEWLPQALNLDLIGAIAANKGCYTGQEIVSKTQNLGKVKRRMFLGICKEVENPDAGKEIFVENEPMGRIIQSDGEHFLFVLNYEYMDSELFLESKPVKILPLPYEVTVPSSVLA</sequence>
<dbReference type="AlphaFoldDB" id="A0A6L6YGZ0"/>
<reference evidence="1 2" key="1">
    <citation type="submission" date="2019-12" db="EMBL/GenBank/DDBJ databases">
        <title>Microbes associate with the intestines of laboratory mice.</title>
        <authorList>
            <person name="Navarre W."/>
            <person name="Wong E."/>
        </authorList>
    </citation>
    <scope>NUCLEOTIDE SEQUENCE [LARGE SCALE GENOMIC DNA]</scope>
    <source>
        <strain evidence="1 2">NM82_D38</strain>
    </source>
</reference>
<accession>A0A6L6YGZ0</accession>
<dbReference type="InterPro" id="IPR045179">
    <property type="entry name" value="YgfZ/GcvT"/>
</dbReference>
<dbReference type="NCBIfam" id="TIGR03317">
    <property type="entry name" value="ygfZ_signature"/>
    <property type="match status" value="1"/>
</dbReference>
<keyword evidence="2" id="KW-1185">Reference proteome</keyword>
<dbReference type="Gene3D" id="3.30.70.1400">
    <property type="entry name" value="Aminomethyltransferase beta-barrel domains"/>
    <property type="match status" value="1"/>
</dbReference>
<protein>
    <submittedName>
        <fullName evidence="1">Folate-binding protein</fullName>
    </submittedName>
</protein>
<dbReference type="OrthoDB" id="9796287at2"/>
<dbReference type="PANTHER" id="PTHR22602:SF0">
    <property type="entry name" value="TRANSFERASE CAF17, MITOCHONDRIAL-RELATED"/>
    <property type="match status" value="1"/>
</dbReference>